<organism evidence="9 11">
    <name type="scientific">Acetobacter cibinongensis</name>
    <dbReference type="NCBI Taxonomy" id="146475"/>
    <lineage>
        <taxon>Bacteria</taxon>
        <taxon>Pseudomonadati</taxon>
        <taxon>Pseudomonadota</taxon>
        <taxon>Alphaproteobacteria</taxon>
        <taxon>Acetobacterales</taxon>
        <taxon>Acetobacteraceae</taxon>
        <taxon>Acetobacter</taxon>
    </lineage>
</organism>
<reference evidence="10 12" key="2">
    <citation type="submission" date="2019-07" db="EMBL/GenBank/DDBJ databases">
        <title>Whole genome shotgun sequence of Acetobacter cibinongensis NBRC 16605.</title>
        <authorList>
            <person name="Hosoyama A."/>
            <person name="Uohara A."/>
            <person name="Ohji S."/>
            <person name="Ichikawa N."/>
        </authorList>
    </citation>
    <scope>NUCLEOTIDE SEQUENCE [LARGE SCALE GENOMIC DNA]</scope>
    <source>
        <strain evidence="10 12">NBRC 16605</strain>
    </source>
</reference>
<evidence type="ECO:0000256" key="1">
    <source>
        <dbReference type="ARBA" id="ARBA00022723"/>
    </source>
</evidence>
<evidence type="ECO:0000313" key="10">
    <source>
        <dbReference type="EMBL" id="GEL59471.1"/>
    </source>
</evidence>
<dbReference type="InterPro" id="IPR000808">
    <property type="entry name" value="Mrp-like_CS"/>
</dbReference>
<dbReference type="InterPro" id="IPR034904">
    <property type="entry name" value="FSCA_dom_sf"/>
</dbReference>
<evidence type="ECO:0000256" key="2">
    <source>
        <dbReference type="ARBA" id="ARBA00022741"/>
    </source>
</evidence>
<dbReference type="STRING" id="1231339.Abci_005_080"/>
<evidence type="ECO:0000313" key="11">
    <source>
        <dbReference type="Proteomes" id="UP000032671"/>
    </source>
</evidence>
<dbReference type="RefSeq" id="WP_048837574.1">
    <property type="nucleotide sequence ID" value="NZ_BAMV01000005.1"/>
</dbReference>
<evidence type="ECO:0000256" key="8">
    <source>
        <dbReference type="SAM" id="MobiDB-lite"/>
    </source>
</evidence>
<comment type="caution">
    <text evidence="9">The sequence shown here is derived from an EMBL/GenBank/DDBJ whole genome shotgun (WGS) entry which is preliminary data.</text>
</comment>
<comment type="similarity">
    <text evidence="6 7">Belongs to the Mrp/NBP35 ATP-binding proteins family.</text>
</comment>
<keyword evidence="3 7" id="KW-0067">ATP-binding</keyword>
<keyword evidence="12" id="KW-1185">Reference proteome</keyword>
<dbReference type="GO" id="GO:0140663">
    <property type="term" value="F:ATP-dependent FeS chaperone activity"/>
    <property type="evidence" value="ECO:0007669"/>
    <property type="project" value="InterPro"/>
</dbReference>
<sequence length="377" mass="39300">MTQTPPSLHHDDIAKVLDSVLDTQTGHSLLALGKLEGFRLEEGKLSVALSVPREKAAALSPLCDEAALRLKQFPGVQDATLILTAHRPAGPTAPTPGRTAPAAGGGHRPFGGAPPADPNAPVLPDVKAIIAVASGKGGVGKSTTATNLAVALAQQGLKVGLLDADIYGPSLHRMLGTSTKPVALQGRLQPLDVWGLKAVSIGMLVDEKQAMIWRGPMVMGAITQFLTDVDWGPLDVMVVDMPPGTGDAQLSLMQKVPLAGAVIVSTPQDIALIDARRGVSMFEKMKVPVLGLIENMSYFCCPKCGHNTELFGHGGARKEAEALQVPFLGEVPLLASIRSSGDDGTPIVASAPESDAAQAFRRIAQATAESLKDRLTP</sequence>
<dbReference type="InterPro" id="IPR044304">
    <property type="entry name" value="NUBPL-like"/>
</dbReference>
<keyword evidence="5 7" id="KW-0411">Iron-sulfur</keyword>
<evidence type="ECO:0000256" key="6">
    <source>
        <dbReference type="ARBA" id="ARBA00024036"/>
    </source>
</evidence>
<feature type="region of interest" description="Disordered" evidence="8">
    <location>
        <begin position="87"/>
        <end position="118"/>
    </location>
</feature>
<keyword evidence="7" id="KW-0378">Hydrolase</keyword>
<evidence type="ECO:0000313" key="9">
    <source>
        <dbReference type="EMBL" id="GAN59486.1"/>
    </source>
</evidence>
<evidence type="ECO:0000313" key="12">
    <source>
        <dbReference type="Proteomes" id="UP000321891"/>
    </source>
</evidence>
<feature type="compositionally biased region" description="Low complexity" evidence="8">
    <location>
        <begin position="87"/>
        <end position="102"/>
    </location>
</feature>
<dbReference type="EMBL" id="BAMV01000005">
    <property type="protein sequence ID" value="GAN59486.1"/>
    <property type="molecule type" value="Genomic_DNA"/>
</dbReference>
<dbReference type="GO" id="GO:0051539">
    <property type="term" value="F:4 iron, 4 sulfur cluster binding"/>
    <property type="evidence" value="ECO:0007669"/>
    <property type="project" value="TreeGrafter"/>
</dbReference>
<dbReference type="GO" id="GO:0046872">
    <property type="term" value="F:metal ion binding"/>
    <property type="evidence" value="ECO:0007669"/>
    <property type="project" value="UniProtKB-KW"/>
</dbReference>
<dbReference type="Proteomes" id="UP000321891">
    <property type="component" value="Unassembled WGS sequence"/>
</dbReference>
<dbReference type="AlphaFoldDB" id="A0A0D6N1T7"/>
<dbReference type="GO" id="GO:0005524">
    <property type="term" value="F:ATP binding"/>
    <property type="evidence" value="ECO:0007669"/>
    <property type="project" value="UniProtKB-UniRule"/>
</dbReference>
<dbReference type="InterPro" id="IPR019591">
    <property type="entry name" value="Mrp/NBP35_ATP-bd"/>
</dbReference>
<dbReference type="PANTHER" id="PTHR42961">
    <property type="entry name" value="IRON-SULFUR PROTEIN NUBPL"/>
    <property type="match status" value="1"/>
</dbReference>
<comment type="function">
    <text evidence="7">Binds and transfers iron-sulfur (Fe-S) clusters to target apoproteins. Can hydrolyze ATP.</text>
</comment>
<dbReference type="Pfam" id="PF10609">
    <property type="entry name" value="ParA"/>
    <property type="match status" value="1"/>
</dbReference>
<dbReference type="SUPFAM" id="SSF52540">
    <property type="entry name" value="P-loop containing nucleoside triphosphate hydrolases"/>
    <property type="match status" value="1"/>
</dbReference>
<keyword evidence="4 7" id="KW-0408">Iron</keyword>
<dbReference type="GO" id="GO:0016887">
    <property type="term" value="F:ATP hydrolysis activity"/>
    <property type="evidence" value="ECO:0007669"/>
    <property type="project" value="UniProtKB-UniRule"/>
</dbReference>
<dbReference type="InterPro" id="IPR027417">
    <property type="entry name" value="P-loop_NTPase"/>
</dbReference>
<reference evidence="9 11" key="1">
    <citation type="submission" date="2012-11" db="EMBL/GenBank/DDBJ databases">
        <title>Whole genome sequence of Acetobacter cibinongensis 4H-1.</title>
        <authorList>
            <person name="Azuma Y."/>
            <person name="Higashiura N."/>
            <person name="Hirakawa H."/>
            <person name="Matsushita K."/>
        </authorList>
    </citation>
    <scope>NUCLEOTIDE SEQUENCE [LARGE SCALE GENOMIC DNA]</scope>
    <source>
        <strain evidence="9 11">4H-1</strain>
    </source>
</reference>
<evidence type="ECO:0000256" key="7">
    <source>
        <dbReference type="HAMAP-Rule" id="MF_02040"/>
    </source>
</evidence>
<dbReference type="SUPFAM" id="SSF117916">
    <property type="entry name" value="Fe-S cluster assembly (FSCA) domain-like"/>
    <property type="match status" value="1"/>
</dbReference>
<gene>
    <name evidence="9" type="ORF">Abci_005_080</name>
    <name evidence="10" type="ORF">ACI01nite_20730</name>
</gene>
<dbReference type="HAMAP" id="MF_02040">
    <property type="entry name" value="Mrp_NBP35"/>
    <property type="match status" value="1"/>
</dbReference>
<feature type="binding site" evidence="7">
    <location>
        <begin position="135"/>
        <end position="142"/>
    </location>
    <ligand>
        <name>ATP</name>
        <dbReference type="ChEBI" id="CHEBI:30616"/>
    </ligand>
</feature>
<evidence type="ECO:0000256" key="4">
    <source>
        <dbReference type="ARBA" id="ARBA00023004"/>
    </source>
</evidence>
<dbReference type="EMBL" id="BJVU01000009">
    <property type="protein sequence ID" value="GEL59471.1"/>
    <property type="molecule type" value="Genomic_DNA"/>
</dbReference>
<dbReference type="Proteomes" id="UP000032671">
    <property type="component" value="Unassembled WGS sequence"/>
</dbReference>
<keyword evidence="1 7" id="KW-0479">Metal-binding</keyword>
<dbReference type="PANTHER" id="PTHR42961:SF2">
    <property type="entry name" value="IRON-SULFUR PROTEIN NUBPL"/>
    <property type="match status" value="1"/>
</dbReference>
<accession>A0A0D6N1T7</accession>
<dbReference type="FunFam" id="3.40.50.300:FF:000418">
    <property type="entry name" value="Iron-sulfur cluster carrier protein"/>
    <property type="match status" value="1"/>
</dbReference>
<evidence type="ECO:0000256" key="3">
    <source>
        <dbReference type="ARBA" id="ARBA00022840"/>
    </source>
</evidence>
<accession>A0A6N3SQ50</accession>
<keyword evidence="2 7" id="KW-0547">Nucleotide-binding</keyword>
<dbReference type="GO" id="GO:0016226">
    <property type="term" value="P:iron-sulfur cluster assembly"/>
    <property type="evidence" value="ECO:0007669"/>
    <property type="project" value="InterPro"/>
</dbReference>
<name>A0A0D6N1T7_9PROT</name>
<dbReference type="CDD" id="cd02037">
    <property type="entry name" value="Mrp_NBP35"/>
    <property type="match status" value="1"/>
</dbReference>
<evidence type="ECO:0000256" key="5">
    <source>
        <dbReference type="ARBA" id="ARBA00023014"/>
    </source>
</evidence>
<protein>
    <recommendedName>
        <fullName evidence="7">Iron-sulfur cluster carrier protein</fullName>
    </recommendedName>
</protein>
<dbReference type="Gene3D" id="3.40.50.300">
    <property type="entry name" value="P-loop containing nucleotide triphosphate hydrolases"/>
    <property type="match status" value="1"/>
</dbReference>
<dbReference type="InterPro" id="IPR033756">
    <property type="entry name" value="YlxH/NBP35"/>
</dbReference>
<proteinExistence type="inferred from homology"/>
<comment type="subunit">
    <text evidence="7">Homodimer.</text>
</comment>
<dbReference type="PROSITE" id="PS01215">
    <property type="entry name" value="MRP"/>
    <property type="match status" value="1"/>
</dbReference>